<accession>U2CBH5</accession>
<comment type="caution">
    <text evidence="1">The sequence shown here is derived from an EMBL/GenBank/DDBJ whole genome shotgun (WGS) entry which is preliminary data.</text>
</comment>
<evidence type="ECO:0000313" key="1">
    <source>
        <dbReference type="EMBL" id="ERI81885.1"/>
    </source>
</evidence>
<sequence>MFFIVLDLRLTKVGVQRYSFFFACTPAIPIGKPVQEGRAKLMPCNYPAAIPAGRPAQGRAARYAEPVSYVRQLTGRRTQGRAVRPLFCFPQKEKEAELMQVGERRFRAGWINPLHESAFARFRL</sequence>
<name>U2CBH5_9BACE</name>
<protein>
    <submittedName>
        <fullName evidence="1">Uncharacterized protein</fullName>
    </submittedName>
</protein>
<gene>
    <name evidence="1" type="ORF">HMPREF1981_02827</name>
</gene>
<proteinExistence type="predicted"/>
<evidence type="ECO:0000313" key="2">
    <source>
        <dbReference type="Proteomes" id="UP000016496"/>
    </source>
</evidence>
<dbReference type="HOGENOM" id="CLU_1999350_0_0_10"/>
<organism evidence="1 2">
    <name type="scientific">Bacteroides pyogenes F0041</name>
    <dbReference type="NCBI Taxonomy" id="1321819"/>
    <lineage>
        <taxon>Bacteria</taxon>
        <taxon>Pseudomonadati</taxon>
        <taxon>Bacteroidota</taxon>
        <taxon>Bacteroidia</taxon>
        <taxon>Bacteroidales</taxon>
        <taxon>Bacteroidaceae</taxon>
        <taxon>Bacteroides</taxon>
    </lineage>
</organism>
<dbReference type="AlphaFoldDB" id="U2CBH5"/>
<reference evidence="1 2" key="1">
    <citation type="submission" date="2013-08" db="EMBL/GenBank/DDBJ databases">
        <authorList>
            <person name="Weinstock G."/>
            <person name="Sodergren E."/>
            <person name="Wylie T."/>
            <person name="Fulton L."/>
            <person name="Fulton R."/>
            <person name="Fronick C."/>
            <person name="O'Laughlin M."/>
            <person name="Godfrey J."/>
            <person name="Miner T."/>
            <person name="Herter B."/>
            <person name="Appelbaum E."/>
            <person name="Cordes M."/>
            <person name="Lek S."/>
            <person name="Wollam A."/>
            <person name="Pepin K.H."/>
            <person name="Palsikar V.B."/>
            <person name="Mitreva M."/>
            <person name="Wilson R.K."/>
        </authorList>
    </citation>
    <scope>NUCLEOTIDE SEQUENCE [LARGE SCALE GENOMIC DNA]</scope>
    <source>
        <strain evidence="1 2">F0041</strain>
    </source>
</reference>
<dbReference type="EMBL" id="AWSV01000150">
    <property type="protein sequence ID" value="ERI81885.1"/>
    <property type="molecule type" value="Genomic_DNA"/>
</dbReference>
<dbReference type="Proteomes" id="UP000016496">
    <property type="component" value="Unassembled WGS sequence"/>
</dbReference>